<organism evidence="3 4">
    <name type="scientific">Muricoccus vinaceus</name>
    <dbReference type="NCBI Taxonomy" id="424704"/>
    <lineage>
        <taxon>Bacteria</taxon>
        <taxon>Pseudomonadati</taxon>
        <taxon>Pseudomonadota</taxon>
        <taxon>Alphaproteobacteria</taxon>
        <taxon>Acetobacterales</taxon>
        <taxon>Roseomonadaceae</taxon>
        <taxon>Muricoccus</taxon>
    </lineage>
</organism>
<comment type="caution">
    <text evidence="3">The sequence shown here is derived from an EMBL/GenBank/DDBJ whole genome shotgun (WGS) entry which is preliminary data.</text>
</comment>
<evidence type="ECO:0000259" key="2">
    <source>
        <dbReference type="Pfam" id="PF02698"/>
    </source>
</evidence>
<evidence type="ECO:0000313" key="4">
    <source>
        <dbReference type="Proteomes" id="UP001589789"/>
    </source>
</evidence>
<dbReference type="Proteomes" id="UP001589789">
    <property type="component" value="Unassembled WGS sequence"/>
</dbReference>
<feature type="transmembrane region" description="Helical" evidence="1">
    <location>
        <begin position="33"/>
        <end position="54"/>
    </location>
</feature>
<dbReference type="Gene3D" id="3.40.50.620">
    <property type="entry name" value="HUPs"/>
    <property type="match status" value="1"/>
</dbReference>
<dbReference type="PANTHER" id="PTHR30336">
    <property type="entry name" value="INNER MEMBRANE PROTEIN, PROBABLE PERMEASE"/>
    <property type="match status" value="1"/>
</dbReference>
<keyword evidence="1" id="KW-0812">Transmembrane</keyword>
<dbReference type="PANTHER" id="PTHR30336:SF4">
    <property type="entry name" value="ENVELOPE BIOGENESIS FACTOR ELYC"/>
    <property type="match status" value="1"/>
</dbReference>
<feature type="domain" description="DUF218" evidence="2">
    <location>
        <begin position="74"/>
        <end position="232"/>
    </location>
</feature>
<accession>A0ABV6J0G6</accession>
<gene>
    <name evidence="3" type="ORF">ACFFIC_28010</name>
</gene>
<dbReference type="CDD" id="cd06259">
    <property type="entry name" value="YdcF-like"/>
    <property type="match status" value="1"/>
</dbReference>
<keyword evidence="4" id="KW-1185">Reference proteome</keyword>
<dbReference type="InterPro" id="IPR051599">
    <property type="entry name" value="Cell_Envelope_Assoc"/>
</dbReference>
<dbReference type="RefSeq" id="WP_377056661.1">
    <property type="nucleotide sequence ID" value="NZ_JBHLVZ010000110.1"/>
</dbReference>
<dbReference type="InterPro" id="IPR003848">
    <property type="entry name" value="DUF218"/>
</dbReference>
<name>A0ABV6J0G6_9PROT</name>
<dbReference type="InterPro" id="IPR014729">
    <property type="entry name" value="Rossmann-like_a/b/a_fold"/>
</dbReference>
<proteinExistence type="predicted"/>
<dbReference type="EMBL" id="JBHLVZ010000110">
    <property type="protein sequence ID" value="MFC0389359.1"/>
    <property type="molecule type" value="Genomic_DNA"/>
</dbReference>
<evidence type="ECO:0000313" key="3">
    <source>
        <dbReference type="EMBL" id="MFC0389359.1"/>
    </source>
</evidence>
<dbReference type="Pfam" id="PF02698">
    <property type="entry name" value="DUF218"/>
    <property type="match status" value="1"/>
</dbReference>
<evidence type="ECO:0000256" key="1">
    <source>
        <dbReference type="SAM" id="Phobius"/>
    </source>
</evidence>
<reference evidence="3 4" key="1">
    <citation type="submission" date="2024-09" db="EMBL/GenBank/DDBJ databases">
        <authorList>
            <person name="Sun Q."/>
            <person name="Mori K."/>
        </authorList>
    </citation>
    <scope>NUCLEOTIDE SEQUENCE [LARGE SCALE GENOMIC DNA]</scope>
    <source>
        <strain evidence="3 4">CCM 7468</strain>
    </source>
</reference>
<keyword evidence="1" id="KW-0472">Membrane</keyword>
<keyword evidence="1" id="KW-1133">Transmembrane helix</keyword>
<protein>
    <submittedName>
        <fullName evidence="3">YdcF family protein</fullName>
    </submittedName>
</protein>
<sequence>MLQAALTALLLPPLLLVLLQILGAGLSWRGRRAGLLLVCGAAVLQLLLATPFVAGTLLTSLYPKPVAPSAPPGAIVVLGGDGARTDAGTEVGPLTLERLRAGAALQRRTGLPLLVTGGPNSPGAEPLGIVMARSLSQDFRIPTRWIEAAAGDTRDNAVLGAAMLRTEGINTVFLVTHGWHMTRAMEAFARAGVSAQPFPVRTDRAPDGRASDWLPRPDHLAESWFALREWMGRLVYALRD</sequence>